<comment type="caution">
    <text evidence="1">The sequence shown here is derived from an EMBL/GenBank/DDBJ whole genome shotgun (WGS) entry which is preliminary data.</text>
</comment>
<gene>
    <name evidence="1" type="ORF">FA95DRAFT_1580930</name>
</gene>
<reference evidence="1" key="2">
    <citation type="journal article" date="2022" name="New Phytol.">
        <title>Evolutionary transition to the ectomycorrhizal habit in the genomes of a hyperdiverse lineage of mushroom-forming fungi.</title>
        <authorList>
            <person name="Looney B."/>
            <person name="Miyauchi S."/>
            <person name="Morin E."/>
            <person name="Drula E."/>
            <person name="Courty P.E."/>
            <person name="Kohler A."/>
            <person name="Kuo A."/>
            <person name="LaButti K."/>
            <person name="Pangilinan J."/>
            <person name="Lipzen A."/>
            <person name="Riley R."/>
            <person name="Andreopoulos W."/>
            <person name="He G."/>
            <person name="Johnson J."/>
            <person name="Nolan M."/>
            <person name="Tritt A."/>
            <person name="Barry K.W."/>
            <person name="Grigoriev I.V."/>
            <person name="Nagy L.G."/>
            <person name="Hibbett D."/>
            <person name="Henrissat B."/>
            <person name="Matheny P.B."/>
            <person name="Labbe J."/>
            <person name="Martin F.M."/>
        </authorList>
    </citation>
    <scope>NUCLEOTIDE SEQUENCE</scope>
    <source>
        <strain evidence="1">FP105234-sp</strain>
    </source>
</reference>
<accession>A0ACB8S4K0</accession>
<proteinExistence type="predicted"/>
<evidence type="ECO:0000313" key="1">
    <source>
        <dbReference type="EMBL" id="KAI0051033.1"/>
    </source>
</evidence>
<sequence>MWNNCRMAFSSLSELVGHVNLLHLRISSPMLAEPAYSPSRNKRDLEDLSCQWGNCHDYPAAHAIPGSSSSPSIDAALGVLADHLLQDHLGLRAGLSPVQYPTPATVTHSHSASPTLPTLVRDNGNDIESDESSEPSQCKWRDCGACFIGIDDLTAHISTVHVGAGRAHYECFWDGCNRSGEKGFGSKQKICRHIQSHTGHRPFQCKLCKQYFSEAATLQQHTRRHTQEKPYLCDFPGCGKAFAIAGALTIHKRTHNGLKPFKCTYCERAFSESSNLSKHLRTHTGVRPYNCPDAGCSKAFSRPDQLTRHMGVHKKRTPC</sequence>
<protein>
    <submittedName>
        <fullName evidence="1">Uncharacterized protein</fullName>
    </submittedName>
</protein>
<dbReference type="Proteomes" id="UP000814033">
    <property type="component" value="Unassembled WGS sequence"/>
</dbReference>
<organism evidence="1 2">
    <name type="scientific">Auriscalpium vulgare</name>
    <dbReference type="NCBI Taxonomy" id="40419"/>
    <lineage>
        <taxon>Eukaryota</taxon>
        <taxon>Fungi</taxon>
        <taxon>Dikarya</taxon>
        <taxon>Basidiomycota</taxon>
        <taxon>Agaricomycotina</taxon>
        <taxon>Agaricomycetes</taxon>
        <taxon>Russulales</taxon>
        <taxon>Auriscalpiaceae</taxon>
        <taxon>Auriscalpium</taxon>
    </lineage>
</organism>
<evidence type="ECO:0000313" key="2">
    <source>
        <dbReference type="Proteomes" id="UP000814033"/>
    </source>
</evidence>
<reference evidence="1" key="1">
    <citation type="submission" date="2021-02" db="EMBL/GenBank/DDBJ databases">
        <authorList>
            <consortium name="DOE Joint Genome Institute"/>
            <person name="Ahrendt S."/>
            <person name="Looney B.P."/>
            <person name="Miyauchi S."/>
            <person name="Morin E."/>
            <person name="Drula E."/>
            <person name="Courty P.E."/>
            <person name="Chicoki N."/>
            <person name="Fauchery L."/>
            <person name="Kohler A."/>
            <person name="Kuo A."/>
            <person name="Labutti K."/>
            <person name="Pangilinan J."/>
            <person name="Lipzen A."/>
            <person name="Riley R."/>
            <person name="Andreopoulos W."/>
            <person name="He G."/>
            <person name="Johnson J."/>
            <person name="Barry K.W."/>
            <person name="Grigoriev I.V."/>
            <person name="Nagy L."/>
            <person name="Hibbett D."/>
            <person name="Henrissat B."/>
            <person name="Matheny P.B."/>
            <person name="Labbe J."/>
            <person name="Martin F."/>
        </authorList>
    </citation>
    <scope>NUCLEOTIDE SEQUENCE</scope>
    <source>
        <strain evidence="1">FP105234-sp</strain>
    </source>
</reference>
<keyword evidence="2" id="KW-1185">Reference proteome</keyword>
<dbReference type="EMBL" id="MU275856">
    <property type="protein sequence ID" value="KAI0051033.1"/>
    <property type="molecule type" value="Genomic_DNA"/>
</dbReference>
<name>A0ACB8S4K0_9AGAM</name>